<evidence type="ECO:0000313" key="2">
    <source>
        <dbReference type="Proteomes" id="UP000292927"/>
    </source>
</evidence>
<sequence>MDQVLERIEQINSTAAGIMEETARKKAEMDADMDRRTRDFDRKLHQDTELRLETLRRQLQGKLEEELSGLRADTASELSALEETYRARHGAIALRLVDEMTRE</sequence>
<accession>A0A4Q7P3Q3</accession>
<name>A0A4Q7P3Q3_9FIRM</name>
<protein>
    <submittedName>
        <fullName evidence="1">Uncharacterized protein</fullName>
    </submittedName>
</protein>
<reference evidence="1 2" key="1">
    <citation type="submission" date="2019-02" db="EMBL/GenBank/DDBJ databases">
        <title>Genomic Encyclopedia of Type Strains, Phase IV (KMG-IV): sequencing the most valuable type-strain genomes for metagenomic binning, comparative biology and taxonomic classification.</title>
        <authorList>
            <person name="Goeker M."/>
        </authorList>
    </citation>
    <scope>NUCLEOTIDE SEQUENCE [LARGE SCALE GENOMIC DNA]</scope>
    <source>
        <strain evidence="1 2">DSM 29486</strain>
    </source>
</reference>
<proteinExistence type="predicted"/>
<organism evidence="1 2">
    <name type="scientific">Cuneatibacter caecimuris</name>
    <dbReference type="NCBI Taxonomy" id="1796618"/>
    <lineage>
        <taxon>Bacteria</taxon>
        <taxon>Bacillati</taxon>
        <taxon>Bacillota</taxon>
        <taxon>Clostridia</taxon>
        <taxon>Lachnospirales</taxon>
        <taxon>Lachnospiraceae</taxon>
        <taxon>Cuneatibacter</taxon>
    </lineage>
</organism>
<dbReference type="Proteomes" id="UP000292927">
    <property type="component" value="Unassembled WGS sequence"/>
</dbReference>
<dbReference type="OrthoDB" id="1779461at2"/>
<comment type="caution">
    <text evidence="1">The sequence shown here is derived from an EMBL/GenBank/DDBJ whole genome shotgun (WGS) entry which is preliminary data.</text>
</comment>
<gene>
    <name evidence="1" type="ORF">EV209_2137</name>
</gene>
<keyword evidence="2" id="KW-1185">Reference proteome</keyword>
<dbReference type="EMBL" id="SGXF01000004">
    <property type="protein sequence ID" value="RZS94297.1"/>
    <property type="molecule type" value="Genomic_DNA"/>
</dbReference>
<dbReference type="AlphaFoldDB" id="A0A4Q7P3Q3"/>
<dbReference type="RefSeq" id="WP_130435416.1">
    <property type="nucleotide sequence ID" value="NZ_SGXF01000004.1"/>
</dbReference>
<evidence type="ECO:0000313" key="1">
    <source>
        <dbReference type="EMBL" id="RZS94297.1"/>
    </source>
</evidence>